<protein>
    <recommendedName>
        <fullName evidence="4">Heme-binding protein</fullName>
    </recommendedName>
</protein>
<dbReference type="AlphaFoldDB" id="A0A2Z3YSS8"/>
<dbReference type="RefSeq" id="WP_110481680.1">
    <property type="nucleotide sequence ID" value="NZ_CP024988.1"/>
</dbReference>
<dbReference type="PANTHER" id="PTHR34309">
    <property type="entry name" value="SLR1406 PROTEIN"/>
    <property type="match status" value="1"/>
</dbReference>
<organism evidence="2 3">
    <name type="scientific">Corynebacterium provencense</name>
    <dbReference type="NCBI Taxonomy" id="1737425"/>
    <lineage>
        <taxon>Bacteria</taxon>
        <taxon>Bacillati</taxon>
        <taxon>Actinomycetota</taxon>
        <taxon>Actinomycetes</taxon>
        <taxon>Mycobacteriales</taxon>
        <taxon>Corynebacteriaceae</taxon>
        <taxon>Corynebacterium</taxon>
    </lineage>
</organism>
<dbReference type="Pfam" id="PF03928">
    <property type="entry name" value="HbpS-like"/>
    <property type="match status" value="1"/>
</dbReference>
<dbReference type="PANTHER" id="PTHR34309:SF1">
    <property type="entry name" value="PROTEIN GLCG"/>
    <property type="match status" value="1"/>
</dbReference>
<name>A0A2Z3YSS8_9CORY</name>
<accession>A0A2Z3YSS8</accession>
<evidence type="ECO:0008006" key="4">
    <source>
        <dbReference type="Google" id="ProtNLM"/>
    </source>
</evidence>
<dbReference type="EMBL" id="CP024988">
    <property type="protein sequence ID" value="AWT26741.1"/>
    <property type="molecule type" value="Genomic_DNA"/>
</dbReference>
<dbReference type="KEGG" id="cpre:Csp1_19730"/>
<dbReference type="OrthoDB" id="9778896at2"/>
<dbReference type="InterPro" id="IPR052517">
    <property type="entry name" value="GlcG_carb_metab_protein"/>
</dbReference>
<dbReference type="SUPFAM" id="SSF143744">
    <property type="entry name" value="GlcG-like"/>
    <property type="match status" value="1"/>
</dbReference>
<reference evidence="3" key="1">
    <citation type="submission" date="2017-11" db="EMBL/GenBank/DDBJ databases">
        <title>Otitis media/interna in a cat caused by the recently described species Corynebacterium provencense.</title>
        <authorList>
            <person name="Kittl S."/>
            <person name="Brodard I."/>
            <person name="Rychener L."/>
            <person name="Jores J."/>
            <person name="Roosje P."/>
            <person name="Gobeli Brawand S."/>
        </authorList>
    </citation>
    <scope>NUCLEOTIDE SEQUENCE [LARGE SCALE GENOMIC DNA]</scope>
    <source>
        <strain evidence="3">17KM38</strain>
    </source>
</reference>
<feature type="region of interest" description="Disordered" evidence="1">
    <location>
        <begin position="134"/>
        <end position="162"/>
    </location>
</feature>
<dbReference type="Gene3D" id="3.30.450.150">
    <property type="entry name" value="Haem-degrading domain"/>
    <property type="match status" value="1"/>
</dbReference>
<gene>
    <name evidence="2" type="ORF">Csp1_19730</name>
</gene>
<evidence type="ECO:0000313" key="3">
    <source>
        <dbReference type="Proteomes" id="UP000247696"/>
    </source>
</evidence>
<evidence type="ECO:0000313" key="2">
    <source>
        <dbReference type="EMBL" id="AWT26741.1"/>
    </source>
</evidence>
<dbReference type="Proteomes" id="UP000247696">
    <property type="component" value="Chromosome"/>
</dbReference>
<sequence>MLTITRIDRDDAHALIDAAIERSTQIGIPMCIAVADDSGYLVAFDRMDTAKPTSVSIAIDKAFTAAGARNPTSFYAKVSIPGGPAWGIDHSNDGHFTAIPGGIPVLHNDVVIGAIGISGGNSSQDDDVATYAVTHAGPLVGPPQTGGPHRAGTTSPREDEAR</sequence>
<keyword evidence="3" id="KW-1185">Reference proteome</keyword>
<dbReference type="InterPro" id="IPR005624">
    <property type="entry name" value="PduO/GlcC-like"/>
</dbReference>
<evidence type="ECO:0000256" key="1">
    <source>
        <dbReference type="SAM" id="MobiDB-lite"/>
    </source>
</evidence>
<dbReference type="InterPro" id="IPR038084">
    <property type="entry name" value="PduO/GlcC-like_sf"/>
</dbReference>
<proteinExistence type="predicted"/>